<dbReference type="GO" id="GO:0005875">
    <property type="term" value="C:microtubule associated complex"/>
    <property type="evidence" value="ECO:0007669"/>
    <property type="project" value="TreeGrafter"/>
</dbReference>
<organism evidence="7 8">
    <name type="scientific">Vitis rotundifolia</name>
    <name type="common">Muscadine grape</name>
    <dbReference type="NCBI Taxonomy" id="103349"/>
    <lineage>
        <taxon>Eukaryota</taxon>
        <taxon>Viridiplantae</taxon>
        <taxon>Streptophyta</taxon>
        <taxon>Embryophyta</taxon>
        <taxon>Tracheophyta</taxon>
        <taxon>Spermatophyta</taxon>
        <taxon>Magnoliopsida</taxon>
        <taxon>eudicotyledons</taxon>
        <taxon>Gunneridae</taxon>
        <taxon>Pentapetalae</taxon>
        <taxon>rosids</taxon>
        <taxon>Vitales</taxon>
        <taxon>Vitaceae</taxon>
        <taxon>Viteae</taxon>
        <taxon>Vitis</taxon>
    </lineage>
</organism>
<evidence type="ECO:0000256" key="2">
    <source>
        <dbReference type="ARBA" id="ARBA00023175"/>
    </source>
</evidence>
<reference evidence="7 8" key="1">
    <citation type="journal article" date="2023" name="BMC Biotechnol.">
        <title>Vitis rotundifolia cv Carlos genome sequencing.</title>
        <authorList>
            <person name="Huff M."/>
            <person name="Hulse-Kemp A."/>
            <person name="Scheffler B."/>
            <person name="Youngblood R."/>
            <person name="Simpson S."/>
            <person name="Babiker E."/>
            <person name="Staton M."/>
        </authorList>
    </citation>
    <scope>NUCLEOTIDE SEQUENCE [LARGE SCALE GENOMIC DNA]</scope>
    <source>
        <tissue evidence="7">Leaf</tissue>
    </source>
</reference>
<dbReference type="GO" id="GO:0007052">
    <property type="term" value="P:mitotic spindle organization"/>
    <property type="evidence" value="ECO:0007669"/>
    <property type="project" value="TreeGrafter"/>
</dbReference>
<dbReference type="AlphaFoldDB" id="A0AA39DDA1"/>
<dbReference type="InterPro" id="IPR027640">
    <property type="entry name" value="Kinesin-like_fam"/>
</dbReference>
<dbReference type="Gene3D" id="1.10.150.280">
    <property type="entry name" value="AF1531-like domain"/>
    <property type="match status" value="1"/>
</dbReference>
<dbReference type="GO" id="GO:0003777">
    <property type="term" value="F:microtubule motor activity"/>
    <property type="evidence" value="ECO:0007669"/>
    <property type="project" value="InterPro"/>
</dbReference>
<dbReference type="GO" id="GO:0005874">
    <property type="term" value="C:microtubule"/>
    <property type="evidence" value="ECO:0007669"/>
    <property type="project" value="UniProtKB-KW"/>
</dbReference>
<dbReference type="PANTHER" id="PTHR47969">
    <property type="entry name" value="CHROMOSOME-ASSOCIATED KINESIN KIF4A-RELATED"/>
    <property type="match status" value="1"/>
</dbReference>
<dbReference type="InterPro" id="IPR036961">
    <property type="entry name" value="Kinesin_motor_dom_sf"/>
</dbReference>
<evidence type="ECO:0000256" key="3">
    <source>
        <dbReference type="ARBA" id="ARBA00061615"/>
    </source>
</evidence>
<dbReference type="PRINTS" id="PR00380">
    <property type="entry name" value="KINESINHEAVY"/>
</dbReference>
<dbReference type="Proteomes" id="UP001168098">
    <property type="component" value="Unassembled WGS sequence"/>
</dbReference>
<evidence type="ECO:0000256" key="5">
    <source>
        <dbReference type="SAM" id="MobiDB-lite"/>
    </source>
</evidence>
<feature type="region of interest" description="Disordered" evidence="5">
    <location>
        <begin position="356"/>
        <end position="381"/>
    </location>
</feature>
<keyword evidence="2 4" id="KW-0505">Motor protein</keyword>
<proteinExistence type="inferred from homology"/>
<dbReference type="GO" id="GO:0007018">
    <property type="term" value="P:microtubule-based movement"/>
    <property type="evidence" value="ECO:0007669"/>
    <property type="project" value="InterPro"/>
</dbReference>
<dbReference type="PROSITE" id="PS50067">
    <property type="entry name" value="KINESIN_MOTOR_2"/>
    <property type="match status" value="1"/>
</dbReference>
<evidence type="ECO:0000313" key="7">
    <source>
        <dbReference type="EMBL" id="KAJ9679465.1"/>
    </source>
</evidence>
<dbReference type="InterPro" id="IPR001752">
    <property type="entry name" value="Kinesin_motor_dom"/>
</dbReference>
<sequence length="678" mass="74664">MASISSNYVKADSSSWNPSRKFRIVGKIRGFTDLESQSSIGLSGPWISVRKPNGEFSESVTLSFGDHPTSRKESYEIDYCYAQDEDNGLIFSREIKPMISRVFNGHTASVIAYGARGSGKTYTIQGSDEKPGLAALAMTELLQMAGEIGKSVSISSFEVYQDHIYDLLDPKRPPVLVLEDAQGKIQLKGLSQAPVNSISEFYRLYFNGLGSRKPAQKIPTELPRRSHKGLMVYVSSQNSETSLVGKMNFVDLAGYEDTRRKSVDGPNLMENTKINKSLYALQNVVYALSVNESHVPYRESKLTRMLQDSLGGMNQILMVTCLNPSFCQDTIYSVSLASRSYQRALTNSTKKIKSSAKPTGLSALKNGKPTGVSSTVKKQTSSQVHFSDKKANFTDSKVKGRKLFKEANYSISSEKNSMQADSSSSIASVIEPSLQEEVKSISDVSLATVPSEEEISLSVAVTDTEPVFVEEKVSAYHDNNNHPEGTPGNSSTTLALIEEGHHIIEEKENKSLSANGNGSPPLSARLRELSNNLKSLYSSTQVCIKLPENDTSSTNQASALVEPKTPAVEKNLRGNDKWEVANISSPWEALHMHSSRMKKSLVEETLKFLNSANKEELKGLKGIGEKRSTYILELRQESPEPFKSLDDLKDIGLSEKQVFFSIFCTTLFFNLSKTMLGS</sequence>
<keyword evidence="4" id="KW-0547">Nucleotide-binding</keyword>
<comment type="similarity">
    <text evidence="3">Belongs to the TRAFAC class myosin-kinesin ATPase superfamily. Kinesin family. KIN-10 subfamily.</text>
</comment>
<dbReference type="InterPro" id="IPR027417">
    <property type="entry name" value="P-loop_NTPase"/>
</dbReference>
<dbReference type="GO" id="GO:0051231">
    <property type="term" value="P:spindle elongation"/>
    <property type="evidence" value="ECO:0007669"/>
    <property type="project" value="TreeGrafter"/>
</dbReference>
<comment type="caution">
    <text evidence="7">The sequence shown here is derived from an EMBL/GenBank/DDBJ whole genome shotgun (WGS) entry which is preliminary data.</text>
</comment>
<feature type="domain" description="Kinesin motor" evidence="6">
    <location>
        <begin position="21"/>
        <end position="343"/>
    </location>
</feature>
<accession>A0AA39DDA1</accession>
<dbReference type="GO" id="GO:0008017">
    <property type="term" value="F:microtubule binding"/>
    <property type="evidence" value="ECO:0007669"/>
    <property type="project" value="InterPro"/>
</dbReference>
<dbReference type="SMART" id="SM00129">
    <property type="entry name" value="KISc"/>
    <property type="match status" value="1"/>
</dbReference>
<feature type="binding site" evidence="4">
    <location>
        <begin position="114"/>
        <end position="121"/>
    </location>
    <ligand>
        <name>ATP</name>
        <dbReference type="ChEBI" id="CHEBI:30616"/>
    </ligand>
</feature>
<dbReference type="EMBL" id="JARBHA010000016">
    <property type="protein sequence ID" value="KAJ9679465.1"/>
    <property type="molecule type" value="Genomic_DNA"/>
</dbReference>
<dbReference type="FunFam" id="1.10.150.280:FF:000003">
    <property type="entry name" value="Kinesin-like protein KIN-10C"/>
    <property type="match status" value="1"/>
</dbReference>
<dbReference type="PANTHER" id="PTHR47969:SF9">
    <property type="entry name" value="KINESIN-LIKE PROTEIN"/>
    <property type="match status" value="1"/>
</dbReference>
<dbReference type="Pfam" id="PF00225">
    <property type="entry name" value="Kinesin"/>
    <property type="match status" value="1"/>
</dbReference>
<evidence type="ECO:0000313" key="8">
    <source>
        <dbReference type="Proteomes" id="UP001168098"/>
    </source>
</evidence>
<dbReference type="FunFam" id="3.40.850.10:FF:000098">
    <property type="entry name" value="Kinesin-like protein KIN-10C"/>
    <property type="match status" value="1"/>
</dbReference>
<evidence type="ECO:0000256" key="1">
    <source>
        <dbReference type="ARBA" id="ARBA00022701"/>
    </source>
</evidence>
<feature type="compositionally biased region" description="Polar residues" evidence="5">
    <location>
        <begin position="371"/>
        <end position="381"/>
    </location>
</feature>
<dbReference type="SUPFAM" id="SSF52540">
    <property type="entry name" value="P-loop containing nucleoside triphosphate hydrolases"/>
    <property type="match status" value="1"/>
</dbReference>
<dbReference type="GO" id="GO:0005524">
    <property type="term" value="F:ATP binding"/>
    <property type="evidence" value="ECO:0007669"/>
    <property type="project" value="UniProtKB-UniRule"/>
</dbReference>
<keyword evidence="8" id="KW-1185">Reference proteome</keyword>
<dbReference type="SUPFAM" id="SSF47781">
    <property type="entry name" value="RuvA domain 2-like"/>
    <property type="match status" value="1"/>
</dbReference>
<gene>
    <name evidence="7" type="ORF">PVL29_021407</name>
</gene>
<evidence type="ECO:0000256" key="4">
    <source>
        <dbReference type="PROSITE-ProRule" id="PRU00283"/>
    </source>
</evidence>
<dbReference type="Gene3D" id="3.40.850.10">
    <property type="entry name" value="Kinesin motor domain"/>
    <property type="match status" value="1"/>
</dbReference>
<evidence type="ECO:0000259" key="6">
    <source>
        <dbReference type="PROSITE" id="PS50067"/>
    </source>
</evidence>
<name>A0AA39DDA1_VITRO</name>
<dbReference type="InterPro" id="IPR010994">
    <property type="entry name" value="RuvA_2-like"/>
</dbReference>
<keyword evidence="4" id="KW-0067">ATP-binding</keyword>
<keyword evidence="1" id="KW-0493">Microtubule</keyword>
<protein>
    <recommendedName>
        <fullName evidence="6">Kinesin motor domain-containing protein</fullName>
    </recommendedName>
</protein>